<feature type="domain" description="ATPase AAA-type core" evidence="1">
    <location>
        <begin position="34"/>
        <end position="328"/>
    </location>
</feature>
<dbReference type="OrthoDB" id="9815944at2"/>
<dbReference type="InterPro" id="IPR027417">
    <property type="entry name" value="P-loop_NTPase"/>
</dbReference>
<dbReference type="SUPFAM" id="SSF52540">
    <property type="entry name" value="P-loop containing nucleoside triphosphate hydrolases"/>
    <property type="match status" value="1"/>
</dbReference>
<dbReference type="KEGG" id="mmob:F6R98_19860"/>
<dbReference type="PANTHER" id="PTHR32182:SF22">
    <property type="entry name" value="ATP-DEPENDENT ENDONUCLEASE, OLD FAMILY-RELATED"/>
    <property type="match status" value="1"/>
</dbReference>
<dbReference type="RefSeq" id="WP_153250568.1">
    <property type="nucleotide sequence ID" value="NZ_CP044205.1"/>
</dbReference>
<name>A0A5Q0BKZ6_9GAMM</name>
<dbReference type="GO" id="GO:0005524">
    <property type="term" value="F:ATP binding"/>
    <property type="evidence" value="ECO:0007669"/>
    <property type="project" value="InterPro"/>
</dbReference>
<keyword evidence="3" id="KW-1185">Reference proteome</keyword>
<evidence type="ECO:0000313" key="2">
    <source>
        <dbReference type="EMBL" id="QFY44605.1"/>
    </source>
</evidence>
<dbReference type="Proteomes" id="UP000325755">
    <property type="component" value="Chromosome"/>
</dbReference>
<protein>
    <submittedName>
        <fullName evidence="2">AAA family ATPase</fullName>
    </submittedName>
</protein>
<gene>
    <name evidence="2" type="ORF">F6R98_19860</name>
</gene>
<accession>A0A5Q0BKZ6</accession>
<evidence type="ECO:0000313" key="3">
    <source>
        <dbReference type="Proteomes" id="UP000325755"/>
    </source>
</evidence>
<dbReference type="PANTHER" id="PTHR32182">
    <property type="entry name" value="DNA REPLICATION AND REPAIR PROTEIN RECF"/>
    <property type="match status" value="1"/>
</dbReference>
<dbReference type="Gene3D" id="3.40.50.300">
    <property type="entry name" value="P-loop containing nucleotide triphosphate hydrolases"/>
    <property type="match status" value="1"/>
</dbReference>
<dbReference type="PIRSF" id="PIRSF029347">
    <property type="entry name" value="RecF"/>
    <property type="match status" value="1"/>
</dbReference>
<dbReference type="GO" id="GO:0016887">
    <property type="term" value="F:ATP hydrolysis activity"/>
    <property type="evidence" value="ECO:0007669"/>
    <property type="project" value="InterPro"/>
</dbReference>
<dbReference type="EMBL" id="CP044205">
    <property type="protein sequence ID" value="QFY44605.1"/>
    <property type="molecule type" value="Genomic_DNA"/>
</dbReference>
<dbReference type="InParanoid" id="A0A5Q0BKZ6"/>
<reference evidence="2 3" key="1">
    <citation type="submission" date="2019-09" db="EMBL/GenBank/DDBJ databases">
        <title>Ecophysiology of the spiral-shaped methanotroph Methylospira mobilis as revealed by the complete genome sequence.</title>
        <authorList>
            <person name="Oshkin I.Y."/>
            <person name="Dedysh S.N."/>
            <person name="Miroshnikov K."/>
            <person name="Danilova O.V."/>
            <person name="Hakobyan A."/>
            <person name="Liesack W."/>
        </authorList>
    </citation>
    <scope>NUCLEOTIDE SEQUENCE [LARGE SCALE GENOMIC DNA]</scope>
    <source>
        <strain evidence="2 3">Shm1</strain>
    </source>
</reference>
<dbReference type="Pfam" id="PF13304">
    <property type="entry name" value="AAA_21"/>
    <property type="match status" value="1"/>
</dbReference>
<sequence>MIVSNSHFHRRIKSISIEGFRSLAKIEQLELPQLTVLIGSNGAGKSNFIRFFEMLSWMLRGQKLQEFILRQGGADDQLFMGARQTPRINAELRIETEKGYNDYRFGLAHLTAGDSLMFVDEAYRYSDRTKSGYANWSILDGGTKESGIVMAAQSPKNNTARVIVSLLRQSTTYQFHDTSAHAYIKQAWDVTDNAWLRSDGANLAPVLLRLQETDLVRYKLIVRQIQRVLPTFNDFLLQPSVGKVELRWQGKYSDKSFGAHLTSDGSLRLFCLLTLLNLPSDMLPDILFFDEPELGLHPHAISLIAEMLKKIAHTRQVFIATQSPYMVDCFSLENIIIADLKDGATSLRNLPKEQYQQWLDDDYRVSDLWLKNVVGSVE</sequence>
<dbReference type="CDD" id="cd00267">
    <property type="entry name" value="ABC_ATPase"/>
    <property type="match status" value="1"/>
</dbReference>
<dbReference type="InterPro" id="IPR003959">
    <property type="entry name" value="ATPase_AAA_core"/>
</dbReference>
<proteinExistence type="predicted"/>
<evidence type="ECO:0000259" key="1">
    <source>
        <dbReference type="Pfam" id="PF13304"/>
    </source>
</evidence>
<dbReference type="InterPro" id="IPR014555">
    <property type="entry name" value="RecF-like"/>
</dbReference>
<organism evidence="2 3">
    <name type="scientific">Candidatus Methylospira mobilis</name>
    <dbReference type="NCBI Taxonomy" id="1808979"/>
    <lineage>
        <taxon>Bacteria</taxon>
        <taxon>Pseudomonadati</taxon>
        <taxon>Pseudomonadota</taxon>
        <taxon>Gammaproteobacteria</taxon>
        <taxon>Methylococcales</taxon>
        <taxon>Methylococcaceae</taxon>
        <taxon>Candidatus Methylospira</taxon>
    </lineage>
</organism>
<dbReference type="GO" id="GO:0006302">
    <property type="term" value="P:double-strand break repair"/>
    <property type="evidence" value="ECO:0007669"/>
    <property type="project" value="TreeGrafter"/>
</dbReference>
<dbReference type="GO" id="GO:0000731">
    <property type="term" value="P:DNA synthesis involved in DNA repair"/>
    <property type="evidence" value="ECO:0007669"/>
    <property type="project" value="TreeGrafter"/>
</dbReference>
<dbReference type="AlphaFoldDB" id="A0A5Q0BKZ6"/>